<evidence type="ECO:0000313" key="3">
    <source>
        <dbReference type="EMBL" id="MDH6281082.1"/>
    </source>
</evidence>
<dbReference type="SUPFAM" id="SSF56801">
    <property type="entry name" value="Acetyl-CoA synthetase-like"/>
    <property type="match status" value="1"/>
</dbReference>
<dbReference type="InterPro" id="IPR020845">
    <property type="entry name" value="AMP-binding_CS"/>
</dbReference>
<dbReference type="InterPro" id="IPR050237">
    <property type="entry name" value="ATP-dep_AMP-bd_enzyme"/>
</dbReference>
<gene>
    <name evidence="3" type="ORF">M2280_002302</name>
</gene>
<dbReference type="Gene3D" id="3.30.300.30">
    <property type="match status" value="1"/>
</dbReference>
<dbReference type="PANTHER" id="PTHR43767">
    <property type="entry name" value="LONG-CHAIN-FATTY-ACID--COA LIGASE"/>
    <property type="match status" value="1"/>
</dbReference>
<reference evidence="3 4" key="1">
    <citation type="submission" date="2023-04" db="EMBL/GenBank/DDBJ databases">
        <title>Forest soil microbial communities from Buena Vista Peninsula, Colon Province, Panama.</title>
        <authorList>
            <person name="Bouskill N."/>
        </authorList>
    </citation>
    <scope>NUCLEOTIDE SEQUENCE [LARGE SCALE GENOMIC DNA]</scope>
    <source>
        <strain evidence="3 4">CFH S0262</strain>
    </source>
</reference>
<name>A0ABT6M9V0_9NOCA</name>
<dbReference type="RefSeq" id="WP_280760419.1">
    <property type="nucleotide sequence ID" value="NZ_JARXVC010000005.1"/>
</dbReference>
<comment type="caution">
    <text evidence="3">The sequence shown here is derived from an EMBL/GenBank/DDBJ whole genome shotgun (WGS) entry which is preliminary data.</text>
</comment>
<keyword evidence="4" id="KW-1185">Reference proteome</keyword>
<dbReference type="EC" id="6.2.1.-" evidence="3"/>
<dbReference type="PROSITE" id="PS00455">
    <property type="entry name" value="AMP_BINDING"/>
    <property type="match status" value="1"/>
</dbReference>
<dbReference type="InterPro" id="IPR045851">
    <property type="entry name" value="AMP-bd_C_sf"/>
</dbReference>
<feature type="domain" description="AMP-binding enzyme C-terminal" evidence="2">
    <location>
        <begin position="474"/>
        <end position="549"/>
    </location>
</feature>
<protein>
    <submittedName>
        <fullName evidence="3">Fatty-acyl-CoA synthase</fullName>
        <ecNumber evidence="3">6.2.1.-</ecNumber>
    </submittedName>
</protein>
<dbReference type="InterPro" id="IPR000873">
    <property type="entry name" value="AMP-dep_synth/lig_dom"/>
</dbReference>
<evidence type="ECO:0000259" key="2">
    <source>
        <dbReference type="Pfam" id="PF13193"/>
    </source>
</evidence>
<dbReference type="EMBL" id="JARXVC010000005">
    <property type="protein sequence ID" value="MDH6281082.1"/>
    <property type="molecule type" value="Genomic_DNA"/>
</dbReference>
<organism evidence="3 4">
    <name type="scientific">Prescottella agglutinans</name>
    <dbReference type="NCBI Taxonomy" id="1644129"/>
    <lineage>
        <taxon>Bacteria</taxon>
        <taxon>Bacillati</taxon>
        <taxon>Actinomycetota</taxon>
        <taxon>Actinomycetes</taxon>
        <taxon>Mycobacteriales</taxon>
        <taxon>Nocardiaceae</taxon>
        <taxon>Prescottella</taxon>
    </lineage>
</organism>
<dbReference type="GO" id="GO:0016874">
    <property type="term" value="F:ligase activity"/>
    <property type="evidence" value="ECO:0007669"/>
    <property type="project" value="UniProtKB-KW"/>
</dbReference>
<evidence type="ECO:0000313" key="4">
    <source>
        <dbReference type="Proteomes" id="UP001160334"/>
    </source>
</evidence>
<evidence type="ECO:0000259" key="1">
    <source>
        <dbReference type="Pfam" id="PF00501"/>
    </source>
</evidence>
<dbReference type="NCBIfam" id="NF005714">
    <property type="entry name" value="PRK07529.1"/>
    <property type="match status" value="1"/>
</dbReference>
<dbReference type="PANTHER" id="PTHR43767:SF1">
    <property type="entry name" value="NONRIBOSOMAL PEPTIDE SYNTHASE PES1 (EUROFUNG)-RELATED"/>
    <property type="match status" value="1"/>
</dbReference>
<sequence>MTDDQSAVRALAAVEAVPLERHDLPATTYEILARTAARSPDSPALHHLPGGVEWNLPETWTYEALLHRVHQAANLYESLGVPPGGVVALMLPNGPTTYAALLGAQVHGVVNPLNPALHTDHIVEILQLTGAEVLCAPAPEIDAALWRKALDIAAALPTLRVLLSVGGTAETDDPRYAGDFDRLAAAQTREHLCSEPRAASTDIAAYFHTGGTTGTPKVAPHTHANEVYMAWAVGQLDLFRDGTVVLAGLPLFHVNAVHITALAPFLHGHCVVSLGRLGYRDRAAIADFWRIVEHYRITTFSAVPTVYSLLPPVPEDIDISSLRGGIVGAAPLPARVRTEFESRTGVPMVEGYGLTEATCASVVAPMMGNRAGALGLRLPYQRIRAVRPDPEGDVVAECAPGETGVLAVQGPSVFPGYLRDTVHGPRPDPAGTVVDGWLITGDLGRVDADGFVYLSGRAKDVIIRGGHNIDPRPVEDSLLAHPDIVEAAVVGCPDRHAGEVPVAYVVLRQGCEATSEDLAGWAAAHAPEPAAAPRFVHRIAELPTTAVGKVHKLALVRDCVRRMVEQELEGSGVEGSVEVVELDGRPHARVLRDARTRPESIDDLVDRLARYSFTHTVAASAD</sequence>
<proteinExistence type="predicted"/>
<dbReference type="Pfam" id="PF13193">
    <property type="entry name" value="AMP-binding_C"/>
    <property type="match status" value="1"/>
</dbReference>
<dbReference type="Proteomes" id="UP001160334">
    <property type="component" value="Unassembled WGS sequence"/>
</dbReference>
<dbReference type="Pfam" id="PF00501">
    <property type="entry name" value="AMP-binding"/>
    <property type="match status" value="1"/>
</dbReference>
<dbReference type="InterPro" id="IPR025110">
    <property type="entry name" value="AMP-bd_C"/>
</dbReference>
<dbReference type="Gene3D" id="3.40.50.12780">
    <property type="entry name" value="N-terminal domain of ligase-like"/>
    <property type="match status" value="1"/>
</dbReference>
<feature type="domain" description="AMP-dependent synthetase/ligase" evidence="1">
    <location>
        <begin position="33"/>
        <end position="418"/>
    </location>
</feature>
<keyword evidence="3" id="KW-0436">Ligase</keyword>
<dbReference type="InterPro" id="IPR042099">
    <property type="entry name" value="ANL_N_sf"/>
</dbReference>
<accession>A0ABT6M9V0</accession>